<feature type="transmembrane region" description="Helical" evidence="1">
    <location>
        <begin position="186"/>
        <end position="203"/>
    </location>
</feature>
<proteinExistence type="predicted"/>
<evidence type="ECO:0000313" key="3">
    <source>
        <dbReference type="Proteomes" id="UP001610335"/>
    </source>
</evidence>
<keyword evidence="1" id="KW-0812">Transmembrane</keyword>
<keyword evidence="1" id="KW-1133">Transmembrane helix</keyword>
<sequence length="367" mass="39705">MSIEAQVDIGNLSLAGLGAFTTILTALSADDVQPLAMVQLQNLGAVFPISGPIADKVPDHLHGFHSTRLERLGVLVGWPKGDSASLMAQTTGGQAIALLSVCLTTVFVARGSLGRRPRFLSYNLAVIAFGTILAKEVVRIHEAYKQLQMKSPNLILESLSGDWMAEMLAKISQALQQERGHSRIRGCYGMGYVFGLMVTLFAADCIITVEGLIVHQGDHADAIVIDVVTECGDKPLEVQLMDKIESMSEILDVTGNLNSQHDLAIRSSDSIIHAHFEWQGHLSAYLHVQLQQWGIVCSPAVVRAVGICALAASDMLSIEVGKFKVPLVSILGEQPHSILKKDKMGWWQCEQPDGQGPFIAKEGHLLS</sequence>
<keyword evidence="3" id="KW-1185">Reference proteome</keyword>
<reference evidence="2 3" key="1">
    <citation type="submission" date="2024-07" db="EMBL/GenBank/DDBJ databases">
        <title>Section-level genome sequencing and comparative genomics of Aspergillus sections Usti and Cavernicolus.</title>
        <authorList>
            <consortium name="Lawrence Berkeley National Laboratory"/>
            <person name="Nybo J.L."/>
            <person name="Vesth T.C."/>
            <person name="Theobald S."/>
            <person name="Frisvad J.C."/>
            <person name="Larsen T.O."/>
            <person name="Kjaerboelling I."/>
            <person name="Rothschild-Mancinelli K."/>
            <person name="Lyhne E.K."/>
            <person name="Kogle M.E."/>
            <person name="Barry K."/>
            <person name="Clum A."/>
            <person name="Na H."/>
            <person name="Ledsgaard L."/>
            <person name="Lin J."/>
            <person name="Lipzen A."/>
            <person name="Kuo A."/>
            <person name="Riley R."/>
            <person name="Mondo S."/>
            <person name="LaButti K."/>
            <person name="Haridas S."/>
            <person name="Pangalinan J."/>
            <person name="Salamov A.A."/>
            <person name="Simmons B.A."/>
            <person name="Magnuson J.K."/>
            <person name="Chen J."/>
            <person name="Drula E."/>
            <person name="Henrissat B."/>
            <person name="Wiebenga A."/>
            <person name="Lubbers R.J."/>
            <person name="Gomes A.C."/>
            <person name="Makela M.R."/>
            <person name="Stajich J."/>
            <person name="Grigoriev I.V."/>
            <person name="Mortensen U.H."/>
            <person name="De vries R.P."/>
            <person name="Baker S.E."/>
            <person name="Andersen M.R."/>
        </authorList>
    </citation>
    <scope>NUCLEOTIDE SEQUENCE [LARGE SCALE GENOMIC DNA]</scope>
    <source>
        <strain evidence="2 3">CBS 600.67</strain>
    </source>
</reference>
<organism evidence="2 3">
    <name type="scientific">Aspergillus cavernicola</name>
    <dbReference type="NCBI Taxonomy" id="176166"/>
    <lineage>
        <taxon>Eukaryota</taxon>
        <taxon>Fungi</taxon>
        <taxon>Dikarya</taxon>
        <taxon>Ascomycota</taxon>
        <taxon>Pezizomycotina</taxon>
        <taxon>Eurotiomycetes</taxon>
        <taxon>Eurotiomycetidae</taxon>
        <taxon>Eurotiales</taxon>
        <taxon>Aspergillaceae</taxon>
        <taxon>Aspergillus</taxon>
        <taxon>Aspergillus subgen. Nidulantes</taxon>
    </lineage>
</organism>
<name>A0ABR4HQY1_9EURO</name>
<evidence type="ECO:0000256" key="1">
    <source>
        <dbReference type="SAM" id="Phobius"/>
    </source>
</evidence>
<dbReference type="EMBL" id="JBFXLS010000088">
    <property type="protein sequence ID" value="KAL2817898.1"/>
    <property type="molecule type" value="Genomic_DNA"/>
</dbReference>
<dbReference type="Proteomes" id="UP001610335">
    <property type="component" value="Unassembled WGS sequence"/>
</dbReference>
<gene>
    <name evidence="2" type="ORF">BDW59DRAFT_165719</name>
</gene>
<protein>
    <submittedName>
        <fullName evidence="2">Uncharacterized protein</fullName>
    </submittedName>
</protein>
<evidence type="ECO:0000313" key="2">
    <source>
        <dbReference type="EMBL" id="KAL2817898.1"/>
    </source>
</evidence>
<keyword evidence="1" id="KW-0472">Membrane</keyword>
<comment type="caution">
    <text evidence="2">The sequence shown here is derived from an EMBL/GenBank/DDBJ whole genome shotgun (WGS) entry which is preliminary data.</text>
</comment>
<accession>A0ABR4HQY1</accession>
<feature type="transmembrane region" description="Helical" evidence="1">
    <location>
        <begin position="95"/>
        <end position="113"/>
    </location>
</feature>